<accession>A0AAQ0HDA7</accession>
<gene>
    <name evidence="1" type="ORF">ATH84_10874</name>
</gene>
<sequence length="63" mass="6971">MLGKASIEQSPHNYFGIFSALQNALFWCIEFEANGLNEICHDIAGLVIGSDFQDVAHLSMPMQ</sequence>
<comment type="caution">
    <text evidence="1">The sequence shown here is derived from an EMBL/GenBank/DDBJ whole genome shotgun (WGS) entry which is preliminary data.</text>
</comment>
<reference evidence="1 2" key="1">
    <citation type="submission" date="2018-08" db="EMBL/GenBank/DDBJ databases">
        <title>Genomic Encyclopedia of Archaeal and Bacterial Type Strains, Phase II (KMG-II): from individual species to whole genera.</title>
        <authorList>
            <person name="Goeker M."/>
        </authorList>
    </citation>
    <scope>NUCLEOTIDE SEQUENCE [LARGE SCALE GENOMIC DNA]</scope>
    <source>
        <strain evidence="1 2">DSM 582</strain>
    </source>
</reference>
<proteinExistence type="predicted"/>
<evidence type="ECO:0000313" key="1">
    <source>
        <dbReference type="EMBL" id="REG26870.1"/>
    </source>
</evidence>
<keyword evidence="2" id="KW-1185">Reference proteome</keyword>
<organism evidence="1 2">
    <name type="scientific">Paracoccus versutus</name>
    <name type="common">Thiobacillus versutus</name>
    <dbReference type="NCBI Taxonomy" id="34007"/>
    <lineage>
        <taxon>Bacteria</taxon>
        <taxon>Pseudomonadati</taxon>
        <taxon>Pseudomonadota</taxon>
        <taxon>Alphaproteobacteria</taxon>
        <taxon>Rhodobacterales</taxon>
        <taxon>Paracoccaceae</taxon>
        <taxon>Paracoccus</taxon>
    </lineage>
</organism>
<dbReference type="Proteomes" id="UP000256794">
    <property type="component" value="Unassembled WGS sequence"/>
</dbReference>
<name>A0AAQ0HDA7_PARVE</name>
<protein>
    <submittedName>
        <fullName evidence="1">Uncharacterized protein</fullName>
    </submittedName>
</protein>
<dbReference type="EMBL" id="QUMX01000087">
    <property type="protein sequence ID" value="REG26870.1"/>
    <property type="molecule type" value="Genomic_DNA"/>
</dbReference>
<evidence type="ECO:0000313" key="2">
    <source>
        <dbReference type="Proteomes" id="UP000256794"/>
    </source>
</evidence>
<dbReference type="AlphaFoldDB" id="A0AAQ0HDA7"/>